<keyword evidence="2" id="KW-1185">Reference proteome</keyword>
<name>A0AAD6RUG5_9ROSI</name>
<protein>
    <submittedName>
        <fullName evidence="1">Uncharacterized protein</fullName>
    </submittedName>
</protein>
<sequence>MGLQQALVMDLTILNEDLVYLDFFTSFEEAKSARQVMMATDGEL</sequence>
<reference evidence="1 2" key="1">
    <citation type="journal article" date="2023" name="Mol. Ecol. Resour.">
        <title>Chromosome-level genome assembly of a triploid poplar Populus alba 'Berolinensis'.</title>
        <authorList>
            <person name="Chen S."/>
            <person name="Yu Y."/>
            <person name="Wang X."/>
            <person name="Wang S."/>
            <person name="Zhang T."/>
            <person name="Zhou Y."/>
            <person name="He R."/>
            <person name="Meng N."/>
            <person name="Wang Y."/>
            <person name="Liu W."/>
            <person name="Liu Z."/>
            <person name="Liu J."/>
            <person name="Guo Q."/>
            <person name="Huang H."/>
            <person name="Sederoff R.R."/>
            <person name="Wang G."/>
            <person name="Qu G."/>
            <person name="Chen S."/>
        </authorList>
    </citation>
    <scope>NUCLEOTIDE SEQUENCE [LARGE SCALE GENOMIC DNA]</scope>
    <source>
        <strain evidence="1">SC-2020</strain>
    </source>
</reference>
<evidence type="ECO:0000313" key="2">
    <source>
        <dbReference type="Proteomes" id="UP001164929"/>
    </source>
</evidence>
<dbReference type="Proteomes" id="UP001164929">
    <property type="component" value="Chromosome 1"/>
</dbReference>
<proteinExistence type="predicted"/>
<gene>
    <name evidence="1" type="ORF">NC653_004631</name>
</gene>
<dbReference type="EMBL" id="JAQIZT010000001">
    <property type="protein sequence ID" value="KAJ7015388.1"/>
    <property type="molecule type" value="Genomic_DNA"/>
</dbReference>
<organism evidence="1 2">
    <name type="scientific">Populus alba x Populus x berolinensis</name>
    <dbReference type="NCBI Taxonomy" id="444605"/>
    <lineage>
        <taxon>Eukaryota</taxon>
        <taxon>Viridiplantae</taxon>
        <taxon>Streptophyta</taxon>
        <taxon>Embryophyta</taxon>
        <taxon>Tracheophyta</taxon>
        <taxon>Spermatophyta</taxon>
        <taxon>Magnoliopsida</taxon>
        <taxon>eudicotyledons</taxon>
        <taxon>Gunneridae</taxon>
        <taxon>Pentapetalae</taxon>
        <taxon>rosids</taxon>
        <taxon>fabids</taxon>
        <taxon>Malpighiales</taxon>
        <taxon>Salicaceae</taxon>
        <taxon>Saliceae</taxon>
        <taxon>Populus</taxon>
    </lineage>
</organism>
<accession>A0AAD6RUG5</accession>
<dbReference type="AlphaFoldDB" id="A0AAD6RUG5"/>
<comment type="caution">
    <text evidence="1">The sequence shown here is derived from an EMBL/GenBank/DDBJ whole genome shotgun (WGS) entry which is preliminary data.</text>
</comment>
<evidence type="ECO:0000313" key="1">
    <source>
        <dbReference type="EMBL" id="KAJ7015388.1"/>
    </source>
</evidence>